<comment type="caution">
    <text evidence="4">The sequence shown here is derived from an EMBL/GenBank/DDBJ whole genome shotgun (WGS) entry which is preliminary data.</text>
</comment>
<evidence type="ECO:0000313" key="5">
    <source>
        <dbReference type="Proteomes" id="UP000754883"/>
    </source>
</evidence>
<keyword evidence="3" id="KW-0472">Membrane</keyword>
<keyword evidence="3" id="KW-0812">Transmembrane</keyword>
<evidence type="ECO:0000256" key="3">
    <source>
        <dbReference type="SAM" id="Phobius"/>
    </source>
</evidence>
<feature type="transmembrane region" description="Helical" evidence="3">
    <location>
        <begin position="12"/>
        <end position="30"/>
    </location>
</feature>
<dbReference type="AlphaFoldDB" id="A0A9N9XXP8"/>
<name>A0A9N9XXP8_9HYPO</name>
<dbReference type="EMBL" id="CABFNO020001292">
    <property type="protein sequence ID" value="CAG9976907.1"/>
    <property type="molecule type" value="Genomic_DNA"/>
</dbReference>
<organism evidence="4 5">
    <name type="scientific">Clonostachys byssicola</name>
    <dbReference type="NCBI Taxonomy" id="160290"/>
    <lineage>
        <taxon>Eukaryota</taxon>
        <taxon>Fungi</taxon>
        <taxon>Dikarya</taxon>
        <taxon>Ascomycota</taxon>
        <taxon>Pezizomycotina</taxon>
        <taxon>Sordariomycetes</taxon>
        <taxon>Hypocreomycetidae</taxon>
        <taxon>Hypocreales</taxon>
        <taxon>Bionectriaceae</taxon>
        <taxon>Clonostachys</taxon>
    </lineage>
</organism>
<reference evidence="4" key="1">
    <citation type="submission" date="2021-10" db="EMBL/GenBank/DDBJ databases">
        <authorList>
            <person name="Piombo E."/>
        </authorList>
    </citation>
    <scope>NUCLEOTIDE SEQUENCE</scope>
</reference>
<evidence type="ECO:0000256" key="1">
    <source>
        <dbReference type="ARBA" id="ARBA00038158"/>
    </source>
</evidence>
<dbReference type="PANTHER" id="PTHR43591:SF108">
    <property type="entry name" value="S-ADENOSYL-L-METHIONINE-DEPENDENT METHYLTRANSFERASE"/>
    <property type="match status" value="1"/>
</dbReference>
<dbReference type="Pfam" id="PF13489">
    <property type="entry name" value="Methyltransf_23"/>
    <property type="match status" value="1"/>
</dbReference>
<gene>
    <name evidence="4" type="ORF">CBYS24578_00018491</name>
</gene>
<evidence type="ECO:0000256" key="2">
    <source>
        <dbReference type="SAM" id="MobiDB-lite"/>
    </source>
</evidence>
<dbReference type="SUPFAM" id="SSF53335">
    <property type="entry name" value="S-adenosyl-L-methionine-dependent methyltransferases"/>
    <property type="match status" value="1"/>
</dbReference>
<accession>A0A9N9XXP8</accession>
<dbReference type="GO" id="GO:0008757">
    <property type="term" value="F:S-adenosylmethionine-dependent methyltransferase activity"/>
    <property type="evidence" value="ECO:0007669"/>
    <property type="project" value="InterPro"/>
</dbReference>
<evidence type="ECO:0000313" key="4">
    <source>
        <dbReference type="EMBL" id="CAG9976907.1"/>
    </source>
</evidence>
<dbReference type="Proteomes" id="UP000754883">
    <property type="component" value="Unassembled WGS sequence"/>
</dbReference>
<dbReference type="OrthoDB" id="3647at2759"/>
<dbReference type="InterPro" id="IPR029063">
    <property type="entry name" value="SAM-dependent_MTases_sf"/>
</dbReference>
<evidence type="ECO:0008006" key="6">
    <source>
        <dbReference type="Google" id="ProtNLM"/>
    </source>
</evidence>
<protein>
    <recommendedName>
        <fullName evidence="6">Methyltransferase type 11 domain-containing protein</fullName>
    </recommendedName>
</protein>
<proteinExistence type="inferred from homology"/>
<dbReference type="Gene3D" id="3.40.50.150">
    <property type="entry name" value="Vaccinia Virus protein VP39"/>
    <property type="match status" value="1"/>
</dbReference>
<keyword evidence="5" id="KW-1185">Reference proteome</keyword>
<dbReference type="PANTHER" id="PTHR43591">
    <property type="entry name" value="METHYLTRANSFERASE"/>
    <property type="match status" value="1"/>
</dbReference>
<sequence>MVDRHFLDLKSAFVSILAILVVLIGAPSLFNTPKTAGNMAETIAEKNQEYWHHAAQSVFKDKWVHDLQAQISEFLTTNVEWLALPTGTQESSSSKLMDCACGNGIVSRSLHPHFAQCLGIDLAEGMVAKYRATAEDLGLPESRMMAVQGNLLAHTVEATNPPLSQEQLSSFDLVAICMALHHVDDIELAIKRLAERLRPGGVLLVIDWATRDSSAQDVRSAPPASAFGEHYKHKSHPASHTITHDSFTREQIFGLFEESGCEDSSFVLADRLSEVPGARTGSMQLFFARASKL</sequence>
<dbReference type="CDD" id="cd02440">
    <property type="entry name" value="AdoMet_MTases"/>
    <property type="match status" value="1"/>
</dbReference>
<comment type="similarity">
    <text evidence="1">Belongs to the methyltransferase superfamily. LaeA methyltransferase family.</text>
</comment>
<keyword evidence="3" id="KW-1133">Transmembrane helix</keyword>
<feature type="region of interest" description="Disordered" evidence="2">
    <location>
        <begin position="221"/>
        <end position="240"/>
    </location>
</feature>